<keyword evidence="3" id="KW-1003">Cell membrane</keyword>
<keyword evidence="11" id="KW-0812">Transmembrane</keyword>
<evidence type="ECO:0000256" key="11">
    <source>
        <dbReference type="SAM" id="Phobius"/>
    </source>
</evidence>
<dbReference type="InterPro" id="IPR051502">
    <property type="entry name" value="RLP_Defense_Trigger"/>
</dbReference>
<evidence type="ECO:0000256" key="9">
    <source>
        <dbReference type="ARBA" id="ARBA00023180"/>
    </source>
</evidence>
<evidence type="ECO:0000256" key="8">
    <source>
        <dbReference type="ARBA" id="ARBA00023170"/>
    </source>
</evidence>
<organism evidence="13 14">
    <name type="scientific">Panicum virgatum</name>
    <name type="common">Blackwell switchgrass</name>
    <dbReference type="NCBI Taxonomy" id="38727"/>
    <lineage>
        <taxon>Eukaryota</taxon>
        <taxon>Viridiplantae</taxon>
        <taxon>Streptophyta</taxon>
        <taxon>Embryophyta</taxon>
        <taxon>Tracheophyta</taxon>
        <taxon>Spermatophyta</taxon>
        <taxon>Magnoliopsida</taxon>
        <taxon>Liliopsida</taxon>
        <taxon>Poales</taxon>
        <taxon>Poaceae</taxon>
        <taxon>PACMAD clade</taxon>
        <taxon>Panicoideae</taxon>
        <taxon>Panicodae</taxon>
        <taxon>Paniceae</taxon>
        <taxon>Panicinae</taxon>
        <taxon>Panicum</taxon>
        <taxon>Panicum sect. Hiantes</taxon>
    </lineage>
</organism>
<evidence type="ECO:0000256" key="6">
    <source>
        <dbReference type="ARBA" id="ARBA00022737"/>
    </source>
</evidence>
<keyword evidence="8" id="KW-0675">Receptor</keyword>
<name>A0A8T0UB30_PANVG</name>
<dbReference type="FunFam" id="3.80.10.10:FF:000213">
    <property type="entry name" value="Tyrosine-sulfated glycopeptide receptor 1"/>
    <property type="match status" value="1"/>
</dbReference>
<evidence type="ECO:0000256" key="2">
    <source>
        <dbReference type="ARBA" id="ARBA00009592"/>
    </source>
</evidence>
<keyword evidence="6" id="KW-0677">Repeat</keyword>
<gene>
    <name evidence="13" type="ORF">PVAP13_3NG302306</name>
</gene>
<evidence type="ECO:0000256" key="12">
    <source>
        <dbReference type="SAM" id="SignalP"/>
    </source>
</evidence>
<evidence type="ECO:0000256" key="10">
    <source>
        <dbReference type="SAM" id="MobiDB-lite"/>
    </source>
</evidence>
<dbReference type="EMBL" id="CM029042">
    <property type="protein sequence ID" value="KAG2621872.1"/>
    <property type="molecule type" value="Genomic_DNA"/>
</dbReference>
<reference evidence="13" key="1">
    <citation type="submission" date="2020-05" db="EMBL/GenBank/DDBJ databases">
        <title>WGS assembly of Panicum virgatum.</title>
        <authorList>
            <person name="Lovell J.T."/>
            <person name="Jenkins J."/>
            <person name="Shu S."/>
            <person name="Juenger T.E."/>
            <person name="Schmutz J."/>
        </authorList>
    </citation>
    <scope>NUCLEOTIDE SEQUENCE</scope>
    <source>
        <strain evidence="13">AP13</strain>
    </source>
</reference>
<dbReference type="PANTHER" id="PTHR48062:SF68">
    <property type="entry name" value="LEUCINE-RICH REPEAT-CONTAINING N-TERMINAL PLANT-TYPE DOMAIN-CONTAINING PROTEIN"/>
    <property type="match status" value="1"/>
</dbReference>
<dbReference type="GO" id="GO:0012505">
    <property type="term" value="C:endomembrane system"/>
    <property type="evidence" value="ECO:0007669"/>
    <property type="project" value="UniProtKB-SubCell"/>
</dbReference>
<evidence type="ECO:0000313" key="14">
    <source>
        <dbReference type="Proteomes" id="UP000823388"/>
    </source>
</evidence>
<dbReference type="Proteomes" id="UP000823388">
    <property type="component" value="Chromosome 3N"/>
</dbReference>
<proteinExistence type="inferred from homology"/>
<keyword evidence="11" id="KW-1133">Transmembrane helix</keyword>
<feature type="signal peptide" evidence="12">
    <location>
        <begin position="1"/>
        <end position="28"/>
    </location>
</feature>
<keyword evidence="14" id="KW-1185">Reference proteome</keyword>
<dbReference type="SUPFAM" id="SSF52058">
    <property type="entry name" value="L domain-like"/>
    <property type="match status" value="2"/>
</dbReference>
<dbReference type="Gene3D" id="3.80.10.10">
    <property type="entry name" value="Ribonuclease Inhibitor"/>
    <property type="match status" value="3"/>
</dbReference>
<keyword evidence="9" id="KW-0325">Glycoprotein</keyword>
<feature type="chain" id="PRO_5035873448" evidence="12">
    <location>
        <begin position="29"/>
        <end position="1053"/>
    </location>
</feature>
<dbReference type="AlphaFoldDB" id="A0A8T0UB30"/>
<dbReference type="InterPro" id="IPR001611">
    <property type="entry name" value="Leu-rich_rpt"/>
</dbReference>
<protein>
    <submittedName>
        <fullName evidence="13">Uncharacterized protein</fullName>
    </submittedName>
</protein>
<keyword evidence="4" id="KW-0433">Leucine-rich repeat</keyword>
<dbReference type="GO" id="GO:0005886">
    <property type="term" value="C:plasma membrane"/>
    <property type="evidence" value="ECO:0007669"/>
    <property type="project" value="UniProtKB-SubCell"/>
</dbReference>
<evidence type="ECO:0000256" key="1">
    <source>
        <dbReference type="ARBA" id="ARBA00004236"/>
    </source>
</evidence>
<evidence type="ECO:0000313" key="13">
    <source>
        <dbReference type="EMBL" id="KAG2621872.1"/>
    </source>
</evidence>
<keyword evidence="5 12" id="KW-0732">Signal</keyword>
<evidence type="ECO:0000256" key="4">
    <source>
        <dbReference type="ARBA" id="ARBA00022614"/>
    </source>
</evidence>
<evidence type="ECO:0000256" key="5">
    <source>
        <dbReference type="ARBA" id="ARBA00022729"/>
    </source>
</evidence>
<comment type="similarity">
    <text evidence="2">Belongs to the RLP family.</text>
</comment>
<dbReference type="InterPro" id="IPR003591">
    <property type="entry name" value="Leu-rich_rpt_typical-subtyp"/>
</dbReference>
<evidence type="ECO:0000256" key="7">
    <source>
        <dbReference type="ARBA" id="ARBA00023136"/>
    </source>
</evidence>
<dbReference type="SMART" id="SM00369">
    <property type="entry name" value="LRR_TYP"/>
    <property type="match status" value="8"/>
</dbReference>
<feature type="transmembrane region" description="Helical" evidence="11">
    <location>
        <begin position="1020"/>
        <end position="1043"/>
    </location>
</feature>
<dbReference type="Pfam" id="PF00560">
    <property type="entry name" value="LRR_1"/>
    <property type="match status" value="5"/>
</dbReference>
<dbReference type="Pfam" id="PF13855">
    <property type="entry name" value="LRR_8"/>
    <property type="match status" value="2"/>
</dbReference>
<dbReference type="FunFam" id="3.80.10.10:FF:000041">
    <property type="entry name" value="LRR receptor-like serine/threonine-protein kinase ERECTA"/>
    <property type="match status" value="1"/>
</dbReference>
<keyword evidence="7 11" id="KW-0472">Membrane</keyword>
<comment type="subcellular location">
    <subcellularLocation>
        <location evidence="1">Cell membrane</location>
    </subcellularLocation>
</comment>
<dbReference type="InterPro" id="IPR032675">
    <property type="entry name" value="LRR_dom_sf"/>
</dbReference>
<dbReference type="PANTHER" id="PTHR48062">
    <property type="entry name" value="RECEPTOR-LIKE PROTEIN 14"/>
    <property type="match status" value="1"/>
</dbReference>
<evidence type="ECO:0000256" key="3">
    <source>
        <dbReference type="ARBA" id="ARBA00022475"/>
    </source>
</evidence>
<comment type="caution">
    <text evidence="13">The sequence shown here is derived from an EMBL/GenBank/DDBJ whole genome shotgun (WGS) entry which is preliminary data.</text>
</comment>
<accession>A0A8T0UB30</accession>
<dbReference type="PRINTS" id="PR00019">
    <property type="entry name" value="LEURICHRPT"/>
</dbReference>
<sequence length="1053" mass="117294">MSCYFPLGTMLWVLCVLQLQFMFHMAGGCTIEERIALMRIRSSVRCNKGTRVSGLNLDSLCQTEGWNLNLTIFSSFHELQQLDLFSNSAYLLDLFSNSAYLQNFDGLQGLTKLRYLNLRRNTLVEDNIWESLGKLASLEVINFEATSLSGALQNIDLSTNLKNLRELHLRSNRLNGSIPASLFELPRLQYLDLSENLLQGHIPKMDLTGTLKNLRELHLVSNRLNGSIPTPLLSLHLRPATRPHHCARPQCLDLGALADALGQLRLAPPLGDAGLLKPLHNPGVERSAPRDTTPPPPRAEHLSRGLGVLRHRLPLALRIHAALLYLALQQLDLPRRLPAPALGLVPCPRLACRLRLSTPERLSRCREAYPQRRALLLGTPERRCERREQHPALPASNMDLSGNLLEGHIPINSPLNLYLSLQTLKLAANNLNGKFDFFWLRNCAMLKEVDLSGNAELAIDVTFLTSVTPFQLRTLTLSGCNLDNTIISGPNLFGTQRHLQLLDLSNNNFSGSLPNWMFTNEAPLLYLGLAHNSLVGSLDHLMWQRQSNIKMINISMSYFTGHLPMDISSVFPNLTVLDASYNNISGHLPPSLCNINDLEFVDLSNNKLTGEVPACLFADCGLEFLRLSNNSLGGPIFGGANNLSISGTIYLDSNYFEGPLPNNLSSGDAVNLMYHFGILIPSLEFLSVASNGLTGQIYPTICKLIRLEYLDISNNNFEGSIPNCSSKLMLYFLNMSSNTLSGFPSHFFNSSNVEVLDIRYNRFMGSLDWIQHLYKIKLLLLGGNMFEGHISAELCHLRYLNIIDLSHNRLSGSLPPCIGAIPFGYHTDDDVHLFMFYDVALDVGLSSMDYNDPLFNYDVNYLHQGFTFSTKGNIYTYSRGFYSIMSGIDLSANMLSGEIPWEMGNLSHVKSLNLSHNFFIDQIPATFANMSTIESLDLSHNELSGPIPLKLTQMSSLEVFSVAYNNLSGCIPNSGQFSSFNMESYLGNTNLQNSSQGNQCSPILGPMEVDNVDETFDDPVLYIICATSFVLAFWATVAFFFCLPFGQRVMLQL</sequence>
<feature type="region of interest" description="Disordered" evidence="10">
    <location>
        <begin position="277"/>
        <end position="302"/>
    </location>
</feature>